<evidence type="ECO:0000313" key="4">
    <source>
        <dbReference type="Proteomes" id="UP000241010"/>
    </source>
</evidence>
<sequence>MRQVNETELNTLVGRVLADLGGAVSVPLVRIGDQLGLYRTLDEIGPASAEDLARAVDCAPRYVREWLAAQVASGYVTHAEGRFSLTPEQAFVFAAPDSPASMIGAFDTAAAMVENQPKVQAAFKTGKGVAWGDQAGCLFCAVARMFWPGYVNALVQEWLPAMDGVVDRLKAGAKVADVGCGHGLSTILMAQAFPASQFVGYDFHPASIAAATAHGLSHGLTNLRFEVGRAQDFPGSGFDLVTCFDCLHDMGDPEAAAAHIRKTLKRGGTWMVVEPAAGDRLEDNINPVGRLYYSASTMICVPTSLAQERGLALGAQAGGERLTEVIRSGGFTKVRRAAQTPLNMVLEAT</sequence>
<dbReference type="Pfam" id="PF21320">
    <property type="entry name" value="WHD_Rv2258c"/>
    <property type="match status" value="1"/>
</dbReference>
<dbReference type="InterPro" id="IPR036390">
    <property type="entry name" value="WH_DNA-bd_sf"/>
</dbReference>
<evidence type="ECO:0000259" key="2">
    <source>
        <dbReference type="Pfam" id="PF21320"/>
    </source>
</evidence>
<dbReference type="InterPro" id="IPR036388">
    <property type="entry name" value="WH-like_DNA-bd_sf"/>
</dbReference>
<dbReference type="RefSeq" id="WP_107664050.1">
    <property type="nucleotide sequence ID" value="NZ_PZKG01000045.1"/>
</dbReference>
<feature type="domain" description="Methyltransferase" evidence="1">
    <location>
        <begin position="170"/>
        <end position="292"/>
    </location>
</feature>
<dbReference type="InterPro" id="IPR048711">
    <property type="entry name" value="WHD_Rv2258c"/>
</dbReference>
<name>A0A2T4JUJ8_9RHOB</name>
<dbReference type="SUPFAM" id="SSF46785">
    <property type="entry name" value="Winged helix' DNA-binding domain"/>
    <property type="match status" value="1"/>
</dbReference>
<dbReference type="GO" id="GO:0032259">
    <property type="term" value="P:methylation"/>
    <property type="evidence" value="ECO:0007669"/>
    <property type="project" value="UniProtKB-KW"/>
</dbReference>
<proteinExistence type="predicted"/>
<keyword evidence="4" id="KW-1185">Reference proteome</keyword>
<dbReference type="Gene3D" id="3.40.50.150">
    <property type="entry name" value="Vaccinia Virus protein VP39"/>
    <property type="match status" value="1"/>
</dbReference>
<dbReference type="EMBL" id="PZKG01000045">
    <property type="protein sequence ID" value="PTE21588.1"/>
    <property type="molecule type" value="Genomic_DNA"/>
</dbReference>
<dbReference type="Pfam" id="PF13847">
    <property type="entry name" value="Methyltransf_31"/>
    <property type="match status" value="1"/>
</dbReference>
<dbReference type="CDD" id="cd02440">
    <property type="entry name" value="AdoMet_MTases"/>
    <property type="match status" value="1"/>
</dbReference>
<dbReference type="InterPro" id="IPR025714">
    <property type="entry name" value="Methyltranfer_dom"/>
</dbReference>
<gene>
    <name evidence="3" type="ORF">C5F48_11455</name>
</gene>
<keyword evidence="3" id="KW-0489">Methyltransferase</keyword>
<feature type="domain" description="S-adenosylmethionine-dependent methyltransferase Rv2258c-like winged HTH" evidence="2">
    <location>
        <begin position="28"/>
        <end position="92"/>
    </location>
</feature>
<dbReference type="PANTHER" id="PTHR45128">
    <property type="entry name" value="METHYLTRANSFERASE TYPE 11"/>
    <property type="match status" value="1"/>
</dbReference>
<dbReference type="Gene3D" id="1.10.10.10">
    <property type="entry name" value="Winged helix-like DNA-binding domain superfamily/Winged helix DNA-binding domain"/>
    <property type="match status" value="1"/>
</dbReference>
<dbReference type="GO" id="GO:0008168">
    <property type="term" value="F:methyltransferase activity"/>
    <property type="evidence" value="ECO:0007669"/>
    <property type="project" value="UniProtKB-KW"/>
</dbReference>
<evidence type="ECO:0000259" key="1">
    <source>
        <dbReference type="Pfam" id="PF13847"/>
    </source>
</evidence>
<dbReference type="OrthoDB" id="9801363at2"/>
<reference evidence="3 4" key="1">
    <citation type="submission" date="2018-03" db="EMBL/GenBank/DDBJ databases">
        <title>Cereibacter changlensis.</title>
        <authorList>
            <person name="Meyer T.E."/>
            <person name="Miller S."/>
            <person name="Lodha T."/>
            <person name="Gandham S."/>
            <person name="Chintalapati S."/>
            <person name="Chintalapati V.R."/>
        </authorList>
    </citation>
    <scope>NUCLEOTIDE SEQUENCE [LARGE SCALE GENOMIC DNA]</scope>
    <source>
        <strain evidence="3 4">JA139</strain>
    </source>
</reference>
<dbReference type="InterPro" id="IPR029063">
    <property type="entry name" value="SAM-dependent_MTases_sf"/>
</dbReference>
<dbReference type="InterPro" id="IPR053173">
    <property type="entry name" value="SAM-binding_MTase"/>
</dbReference>
<dbReference type="SUPFAM" id="SSF53335">
    <property type="entry name" value="S-adenosyl-L-methionine-dependent methyltransferases"/>
    <property type="match status" value="1"/>
</dbReference>
<dbReference type="PANTHER" id="PTHR45128:SF2">
    <property type="entry name" value="METHYLTRANSFERASE DOMAIN-CONTAINING PROTEIN"/>
    <property type="match status" value="1"/>
</dbReference>
<comment type="caution">
    <text evidence="3">The sequence shown here is derived from an EMBL/GenBank/DDBJ whole genome shotgun (WGS) entry which is preliminary data.</text>
</comment>
<accession>A0A2T4JUJ8</accession>
<evidence type="ECO:0000313" key="3">
    <source>
        <dbReference type="EMBL" id="PTE21588.1"/>
    </source>
</evidence>
<keyword evidence="3" id="KW-0808">Transferase</keyword>
<protein>
    <submittedName>
        <fullName evidence="3">SAM-dependent methyltransferase</fullName>
    </submittedName>
</protein>
<dbReference type="AlphaFoldDB" id="A0A2T4JUJ8"/>
<dbReference type="Proteomes" id="UP000241010">
    <property type="component" value="Unassembled WGS sequence"/>
</dbReference>
<organism evidence="3 4">
    <name type="scientific">Cereibacter changlensis JA139</name>
    <dbReference type="NCBI Taxonomy" id="1188249"/>
    <lineage>
        <taxon>Bacteria</taxon>
        <taxon>Pseudomonadati</taxon>
        <taxon>Pseudomonadota</taxon>
        <taxon>Alphaproteobacteria</taxon>
        <taxon>Rhodobacterales</taxon>
        <taxon>Paracoccaceae</taxon>
        <taxon>Cereibacter</taxon>
    </lineage>
</organism>